<comment type="similarity">
    <text evidence="10">Belongs to the ELO family.</text>
</comment>
<feature type="transmembrane region" description="Helical" evidence="10">
    <location>
        <begin position="229"/>
        <end position="253"/>
    </location>
</feature>
<evidence type="ECO:0000256" key="6">
    <source>
        <dbReference type="ARBA" id="ARBA00022989"/>
    </source>
</evidence>
<feature type="transmembrane region" description="Helical" evidence="10">
    <location>
        <begin position="28"/>
        <end position="49"/>
    </location>
</feature>
<feature type="transmembrane region" description="Helical" evidence="10">
    <location>
        <begin position="191"/>
        <end position="217"/>
    </location>
</feature>
<evidence type="ECO:0000256" key="7">
    <source>
        <dbReference type="ARBA" id="ARBA00023098"/>
    </source>
</evidence>
<evidence type="ECO:0000256" key="9">
    <source>
        <dbReference type="ARBA" id="ARBA00023160"/>
    </source>
</evidence>
<evidence type="ECO:0000256" key="10">
    <source>
        <dbReference type="RuleBase" id="RU361115"/>
    </source>
</evidence>
<reference evidence="11 13" key="2">
    <citation type="journal article" date="2013" name="Nature">
        <title>Insights into bilaterian evolution from three spiralian genomes.</title>
        <authorList>
            <person name="Simakov O."/>
            <person name="Marletaz F."/>
            <person name="Cho S.J."/>
            <person name="Edsinger-Gonzales E."/>
            <person name="Havlak P."/>
            <person name="Hellsten U."/>
            <person name="Kuo D.H."/>
            <person name="Larsson T."/>
            <person name="Lv J."/>
            <person name="Arendt D."/>
            <person name="Savage R."/>
            <person name="Osoegawa K."/>
            <person name="de Jong P."/>
            <person name="Grimwood J."/>
            <person name="Chapman J.A."/>
            <person name="Shapiro H."/>
            <person name="Aerts A."/>
            <person name="Otillar R.P."/>
            <person name="Terry A.Y."/>
            <person name="Boore J.L."/>
            <person name="Grigoriev I.V."/>
            <person name="Lindberg D.R."/>
            <person name="Seaver E.C."/>
            <person name="Weisblat D.A."/>
            <person name="Putnam N.H."/>
            <person name="Rokhsar D.S."/>
        </authorList>
    </citation>
    <scope>NUCLEOTIDE SEQUENCE</scope>
    <source>
        <strain evidence="11 13">I ESC-2004</strain>
    </source>
</reference>
<keyword evidence="3 10" id="KW-0808">Transferase</keyword>
<dbReference type="PANTHER" id="PTHR11157">
    <property type="entry name" value="FATTY ACID ACYL TRANSFERASE-RELATED"/>
    <property type="match status" value="1"/>
</dbReference>
<comment type="catalytic activity">
    <reaction evidence="10">
        <text>a very-long-chain acyl-CoA + malonyl-CoA + H(+) = a very-long-chain 3-oxoacyl-CoA + CO2 + CoA</text>
        <dbReference type="Rhea" id="RHEA:32727"/>
        <dbReference type="ChEBI" id="CHEBI:15378"/>
        <dbReference type="ChEBI" id="CHEBI:16526"/>
        <dbReference type="ChEBI" id="CHEBI:57287"/>
        <dbReference type="ChEBI" id="CHEBI:57384"/>
        <dbReference type="ChEBI" id="CHEBI:90725"/>
        <dbReference type="ChEBI" id="CHEBI:90736"/>
        <dbReference type="EC" id="2.3.1.199"/>
    </reaction>
</comment>
<dbReference type="GO" id="GO:0005789">
    <property type="term" value="C:endoplasmic reticulum membrane"/>
    <property type="evidence" value="ECO:0007669"/>
    <property type="project" value="TreeGrafter"/>
</dbReference>
<dbReference type="GO" id="GO:0034625">
    <property type="term" value="P:fatty acid elongation, monounsaturated fatty acid"/>
    <property type="evidence" value="ECO:0007669"/>
    <property type="project" value="TreeGrafter"/>
</dbReference>
<feature type="transmembrane region" description="Helical" evidence="10">
    <location>
        <begin position="137"/>
        <end position="154"/>
    </location>
</feature>
<keyword evidence="2 10" id="KW-0444">Lipid biosynthesis</keyword>
<dbReference type="EMBL" id="AMQN01006445">
    <property type="status" value="NOT_ANNOTATED_CDS"/>
    <property type="molecule type" value="Genomic_DNA"/>
</dbReference>
<evidence type="ECO:0000313" key="13">
    <source>
        <dbReference type="Proteomes" id="UP000014760"/>
    </source>
</evidence>
<evidence type="ECO:0000313" key="11">
    <source>
        <dbReference type="EMBL" id="ELU09229.1"/>
    </source>
</evidence>
<evidence type="ECO:0000256" key="3">
    <source>
        <dbReference type="ARBA" id="ARBA00022679"/>
    </source>
</evidence>
<name>R7URT0_CAPTE</name>
<dbReference type="GO" id="GO:0034626">
    <property type="term" value="P:fatty acid elongation, polyunsaturated fatty acid"/>
    <property type="evidence" value="ECO:0007669"/>
    <property type="project" value="TreeGrafter"/>
</dbReference>
<dbReference type="GO" id="GO:0019367">
    <property type="term" value="P:fatty acid elongation, saturated fatty acid"/>
    <property type="evidence" value="ECO:0007669"/>
    <property type="project" value="TreeGrafter"/>
</dbReference>
<keyword evidence="8 10" id="KW-0472">Membrane</keyword>
<dbReference type="Proteomes" id="UP000014760">
    <property type="component" value="Unassembled WGS sequence"/>
</dbReference>
<keyword evidence="13" id="KW-1185">Reference proteome</keyword>
<organism evidence="11">
    <name type="scientific">Capitella teleta</name>
    <name type="common">Polychaete worm</name>
    <dbReference type="NCBI Taxonomy" id="283909"/>
    <lineage>
        <taxon>Eukaryota</taxon>
        <taxon>Metazoa</taxon>
        <taxon>Spiralia</taxon>
        <taxon>Lophotrochozoa</taxon>
        <taxon>Annelida</taxon>
        <taxon>Polychaeta</taxon>
        <taxon>Sedentaria</taxon>
        <taxon>Scolecida</taxon>
        <taxon>Capitellidae</taxon>
        <taxon>Capitella</taxon>
    </lineage>
</organism>
<dbReference type="EMBL" id="KB298404">
    <property type="protein sequence ID" value="ELU09229.1"/>
    <property type="molecule type" value="Genomic_DNA"/>
</dbReference>
<dbReference type="InterPro" id="IPR002076">
    <property type="entry name" value="ELO_fam"/>
</dbReference>
<evidence type="ECO:0000313" key="12">
    <source>
        <dbReference type="EnsemblMetazoa" id="CapteP200705"/>
    </source>
</evidence>
<dbReference type="PROSITE" id="PS01188">
    <property type="entry name" value="ELO"/>
    <property type="match status" value="1"/>
</dbReference>
<dbReference type="GO" id="GO:0042761">
    <property type="term" value="P:very long-chain fatty acid biosynthetic process"/>
    <property type="evidence" value="ECO:0007669"/>
    <property type="project" value="TreeGrafter"/>
</dbReference>
<reference evidence="13" key="1">
    <citation type="submission" date="2012-12" db="EMBL/GenBank/DDBJ databases">
        <authorList>
            <person name="Hellsten U."/>
            <person name="Grimwood J."/>
            <person name="Chapman J.A."/>
            <person name="Shapiro H."/>
            <person name="Aerts A."/>
            <person name="Otillar R.P."/>
            <person name="Terry A.Y."/>
            <person name="Boore J.L."/>
            <person name="Simakov O."/>
            <person name="Marletaz F."/>
            <person name="Cho S.-J."/>
            <person name="Edsinger-Gonzales E."/>
            <person name="Havlak P."/>
            <person name="Kuo D.-H."/>
            <person name="Larsson T."/>
            <person name="Lv J."/>
            <person name="Arendt D."/>
            <person name="Savage R."/>
            <person name="Osoegawa K."/>
            <person name="de Jong P."/>
            <person name="Lindberg D.R."/>
            <person name="Seaver E.C."/>
            <person name="Weisblat D.A."/>
            <person name="Putnam N.H."/>
            <person name="Grigoriev I.V."/>
            <person name="Rokhsar D.S."/>
        </authorList>
    </citation>
    <scope>NUCLEOTIDE SEQUENCE</scope>
    <source>
        <strain evidence="13">I ESC-2004</strain>
    </source>
</reference>
<dbReference type="Pfam" id="PF01151">
    <property type="entry name" value="ELO"/>
    <property type="match status" value="1"/>
</dbReference>
<evidence type="ECO:0000256" key="8">
    <source>
        <dbReference type="ARBA" id="ARBA00023136"/>
    </source>
</evidence>
<dbReference type="GO" id="GO:0009922">
    <property type="term" value="F:fatty acid elongase activity"/>
    <property type="evidence" value="ECO:0007669"/>
    <property type="project" value="UniProtKB-EC"/>
</dbReference>
<reference evidence="12" key="3">
    <citation type="submission" date="2015-06" db="UniProtKB">
        <authorList>
            <consortium name="EnsemblMetazoa"/>
        </authorList>
    </citation>
    <scope>IDENTIFICATION</scope>
</reference>
<keyword evidence="5 10" id="KW-0276">Fatty acid metabolism</keyword>
<feature type="transmembrane region" description="Helical" evidence="10">
    <location>
        <begin position="61"/>
        <end position="80"/>
    </location>
</feature>
<dbReference type="EnsemblMetazoa" id="CapteT200705">
    <property type="protein sequence ID" value="CapteP200705"/>
    <property type="gene ID" value="CapteG200705"/>
</dbReference>
<sequence length="265" mass="30692">MAGFNGTVYAFEQQFDSSKGMEWFQDNWLISIYASIIYVIFIFSAKAYMSDKPPFQLRGALAAWSGLMAIFSIVCTVRVLPEFYDSIANQSFQFSVCSTRFQHDAPTALWLHLYSFAKLVELGDTVFIVLRKQNLIFLHWYHHTTVFMYSYYGLIDNIGVVRYFCVVNMAVHSLMYSYYTLRALRVRVPRVVNIFITFIQIAQMAVGLFTNVMAIVYQRRGEDCPLKPLLFVFTMLMYASYLVLFSHFFYVAYVKPKAPVKAKAA</sequence>
<dbReference type="OMA" id="GRWFIFM"/>
<dbReference type="HOGENOM" id="CLU_048483_1_1_1"/>
<feature type="transmembrane region" description="Helical" evidence="10">
    <location>
        <begin position="109"/>
        <end position="130"/>
    </location>
</feature>
<evidence type="ECO:0000256" key="5">
    <source>
        <dbReference type="ARBA" id="ARBA00022832"/>
    </source>
</evidence>
<evidence type="ECO:0000256" key="4">
    <source>
        <dbReference type="ARBA" id="ARBA00022692"/>
    </source>
</evidence>
<keyword evidence="9 10" id="KW-0275">Fatty acid biosynthesis</keyword>
<dbReference type="PANTHER" id="PTHR11157:SF17">
    <property type="entry name" value="ELONGATION OF VERY LONG CHAIN FATTY ACIDS PROTEIN 6"/>
    <property type="match status" value="1"/>
</dbReference>
<keyword evidence="6 10" id="KW-1133">Transmembrane helix</keyword>
<dbReference type="STRING" id="283909.R7URT0"/>
<evidence type="ECO:0000256" key="2">
    <source>
        <dbReference type="ARBA" id="ARBA00022516"/>
    </source>
</evidence>
<comment type="subcellular location">
    <subcellularLocation>
        <location evidence="1">Membrane</location>
        <topology evidence="1">Multi-pass membrane protein</topology>
    </subcellularLocation>
</comment>
<evidence type="ECO:0000256" key="1">
    <source>
        <dbReference type="ARBA" id="ARBA00004141"/>
    </source>
</evidence>
<dbReference type="AlphaFoldDB" id="R7URT0"/>
<dbReference type="InterPro" id="IPR030457">
    <property type="entry name" value="ELO_CS"/>
</dbReference>
<proteinExistence type="inferred from homology"/>
<dbReference type="EC" id="2.3.1.199" evidence="10"/>
<accession>R7URT0</accession>
<dbReference type="GO" id="GO:0030148">
    <property type="term" value="P:sphingolipid biosynthetic process"/>
    <property type="evidence" value="ECO:0007669"/>
    <property type="project" value="TreeGrafter"/>
</dbReference>
<protein>
    <recommendedName>
        <fullName evidence="10">Elongation of very long chain fatty acids protein</fullName>
        <ecNumber evidence="10">2.3.1.199</ecNumber>
    </recommendedName>
    <alternativeName>
        <fullName evidence="10">Very-long-chain 3-oxoacyl-CoA synthase</fullName>
    </alternativeName>
</protein>
<dbReference type="OrthoDB" id="10259681at2759"/>
<keyword evidence="4 10" id="KW-0812">Transmembrane</keyword>
<keyword evidence="7 10" id="KW-0443">Lipid metabolism</keyword>
<feature type="transmembrane region" description="Helical" evidence="10">
    <location>
        <begin position="160"/>
        <end position="179"/>
    </location>
</feature>
<gene>
    <name evidence="11" type="ORF">CAPTEDRAFT_200705</name>
</gene>